<dbReference type="PROSITE" id="PS50262">
    <property type="entry name" value="G_PROTEIN_RECEP_F1_2"/>
    <property type="match status" value="1"/>
</dbReference>
<dbReference type="GO" id="GO:0004930">
    <property type="term" value="F:G protein-coupled receptor activity"/>
    <property type="evidence" value="ECO:0007669"/>
    <property type="project" value="UniProtKB-KW"/>
</dbReference>
<keyword evidence="5 8" id="KW-0472">Membrane</keyword>
<evidence type="ECO:0000256" key="4">
    <source>
        <dbReference type="ARBA" id="ARBA00023040"/>
    </source>
</evidence>
<dbReference type="AlphaFoldDB" id="A0ABD0M216"/>
<evidence type="ECO:0000313" key="10">
    <source>
        <dbReference type="EMBL" id="KAK7505242.1"/>
    </source>
</evidence>
<dbReference type="PANTHER" id="PTHR24243">
    <property type="entry name" value="G-PROTEIN COUPLED RECEPTOR"/>
    <property type="match status" value="1"/>
</dbReference>
<dbReference type="Gene3D" id="1.20.1070.10">
    <property type="entry name" value="Rhodopsin 7-helix transmembrane proteins"/>
    <property type="match status" value="1"/>
</dbReference>
<evidence type="ECO:0000256" key="8">
    <source>
        <dbReference type="SAM" id="Phobius"/>
    </source>
</evidence>
<keyword evidence="2 8" id="KW-0812">Transmembrane</keyword>
<evidence type="ECO:0000256" key="6">
    <source>
        <dbReference type="ARBA" id="ARBA00023170"/>
    </source>
</evidence>
<gene>
    <name evidence="10" type="ORF">BaRGS_00003404</name>
</gene>
<dbReference type="PRINTS" id="PR00237">
    <property type="entry name" value="GPCRRHODOPSN"/>
</dbReference>
<keyword evidence="11" id="KW-1185">Reference proteome</keyword>
<dbReference type="EMBL" id="JACVVK020000011">
    <property type="protein sequence ID" value="KAK7505242.1"/>
    <property type="molecule type" value="Genomic_DNA"/>
</dbReference>
<dbReference type="InterPro" id="IPR000276">
    <property type="entry name" value="GPCR_Rhodpsn"/>
</dbReference>
<protein>
    <recommendedName>
        <fullName evidence="9">G-protein coupled receptors family 1 profile domain-containing protein</fullName>
    </recommendedName>
</protein>
<accession>A0ABD0M216</accession>
<dbReference type="Proteomes" id="UP001519460">
    <property type="component" value="Unassembled WGS sequence"/>
</dbReference>
<proteinExistence type="predicted"/>
<dbReference type="PANTHER" id="PTHR24243:SF233">
    <property type="entry name" value="THYROTROPIN-RELEASING HORMONE RECEPTOR"/>
    <property type="match status" value="1"/>
</dbReference>
<keyword evidence="6" id="KW-0675">Receptor</keyword>
<name>A0ABD0M216_9CAEN</name>
<feature type="transmembrane region" description="Helical" evidence="8">
    <location>
        <begin position="42"/>
        <end position="63"/>
    </location>
</feature>
<keyword evidence="4" id="KW-0297">G-protein coupled receptor</keyword>
<sequence>MIPFLENVVGNASAVTILAISVERYRVACRTMTQSPASSRTMVKTCLLIWLTSVLGAMPFVFITQHKRSILLDGTTVMVCKTPIVLPWHKVYIVITTAVFFILPMLAILVLYANVGFRLISLFKTEQEKLQSYPREIVKMKRQMIQIIVTVVLIFFICHTPYRAVVLWSMFGNRMTVTGLPLELYLSLIYMTRILLYSNHAINPFVYNFVSRKFRRALLWLCCERRQKARRMDDWRDYANQRHSLRHESFRGMHLLGARSEPDGIVREREEVECFNRCNHFHRNDFLVLYENLMLLE</sequence>
<keyword evidence="7" id="KW-0807">Transducer</keyword>
<evidence type="ECO:0000256" key="1">
    <source>
        <dbReference type="ARBA" id="ARBA00004141"/>
    </source>
</evidence>
<comment type="caution">
    <text evidence="10">The sequence shown here is derived from an EMBL/GenBank/DDBJ whole genome shotgun (WGS) entry which is preliminary data.</text>
</comment>
<dbReference type="GO" id="GO:0016020">
    <property type="term" value="C:membrane"/>
    <property type="evidence" value="ECO:0007669"/>
    <property type="project" value="UniProtKB-SubCell"/>
</dbReference>
<feature type="transmembrane region" description="Helical" evidence="8">
    <location>
        <begin position="184"/>
        <end position="206"/>
    </location>
</feature>
<feature type="transmembrane region" description="Helical" evidence="8">
    <location>
        <begin position="144"/>
        <end position="164"/>
    </location>
</feature>
<evidence type="ECO:0000313" key="11">
    <source>
        <dbReference type="Proteomes" id="UP001519460"/>
    </source>
</evidence>
<evidence type="ECO:0000256" key="3">
    <source>
        <dbReference type="ARBA" id="ARBA00022989"/>
    </source>
</evidence>
<comment type="subcellular location">
    <subcellularLocation>
        <location evidence="1">Membrane</location>
        <topology evidence="1">Multi-pass membrane protein</topology>
    </subcellularLocation>
</comment>
<dbReference type="InterPro" id="IPR017452">
    <property type="entry name" value="GPCR_Rhodpsn_7TM"/>
</dbReference>
<feature type="transmembrane region" description="Helical" evidence="8">
    <location>
        <begin position="91"/>
        <end position="123"/>
    </location>
</feature>
<feature type="domain" description="G-protein coupled receptors family 1 profile" evidence="9">
    <location>
        <begin position="1"/>
        <end position="207"/>
    </location>
</feature>
<evidence type="ECO:0000256" key="7">
    <source>
        <dbReference type="ARBA" id="ARBA00023224"/>
    </source>
</evidence>
<evidence type="ECO:0000256" key="5">
    <source>
        <dbReference type="ARBA" id="ARBA00023136"/>
    </source>
</evidence>
<reference evidence="10 11" key="1">
    <citation type="journal article" date="2023" name="Sci. Data">
        <title>Genome assembly of the Korean intertidal mud-creeper Batillaria attramentaria.</title>
        <authorList>
            <person name="Patra A.K."/>
            <person name="Ho P.T."/>
            <person name="Jun S."/>
            <person name="Lee S.J."/>
            <person name="Kim Y."/>
            <person name="Won Y.J."/>
        </authorList>
    </citation>
    <scope>NUCLEOTIDE SEQUENCE [LARGE SCALE GENOMIC DNA]</scope>
    <source>
        <strain evidence="10">Wonlab-2016</strain>
    </source>
</reference>
<dbReference type="SUPFAM" id="SSF81321">
    <property type="entry name" value="Family A G protein-coupled receptor-like"/>
    <property type="match status" value="1"/>
</dbReference>
<dbReference type="Pfam" id="PF00001">
    <property type="entry name" value="7tm_1"/>
    <property type="match status" value="1"/>
</dbReference>
<keyword evidence="3 8" id="KW-1133">Transmembrane helix</keyword>
<evidence type="ECO:0000256" key="2">
    <source>
        <dbReference type="ARBA" id="ARBA00022692"/>
    </source>
</evidence>
<organism evidence="10 11">
    <name type="scientific">Batillaria attramentaria</name>
    <dbReference type="NCBI Taxonomy" id="370345"/>
    <lineage>
        <taxon>Eukaryota</taxon>
        <taxon>Metazoa</taxon>
        <taxon>Spiralia</taxon>
        <taxon>Lophotrochozoa</taxon>
        <taxon>Mollusca</taxon>
        <taxon>Gastropoda</taxon>
        <taxon>Caenogastropoda</taxon>
        <taxon>Sorbeoconcha</taxon>
        <taxon>Cerithioidea</taxon>
        <taxon>Batillariidae</taxon>
        <taxon>Batillaria</taxon>
    </lineage>
</organism>
<evidence type="ECO:0000259" key="9">
    <source>
        <dbReference type="PROSITE" id="PS50262"/>
    </source>
</evidence>